<gene>
    <name evidence="4" type="ORF">MELLADRAFT_28320</name>
</gene>
<name>F4R8E6_MELLP</name>
<dbReference type="Gene3D" id="1.20.1260.60">
    <property type="entry name" value="Vacuolar protein sorting-associated protein Ist1"/>
    <property type="match status" value="1"/>
</dbReference>
<dbReference type="VEuPathDB" id="FungiDB:MELLADRAFT_28320"/>
<dbReference type="Proteomes" id="UP000001072">
    <property type="component" value="Unassembled WGS sequence"/>
</dbReference>
<evidence type="ECO:0008006" key="6">
    <source>
        <dbReference type="Google" id="ProtNLM"/>
    </source>
</evidence>
<dbReference type="FunCoup" id="F4R8E6">
    <property type="interactions" value="464"/>
</dbReference>
<evidence type="ECO:0000256" key="2">
    <source>
        <dbReference type="SAM" id="Coils"/>
    </source>
</evidence>
<dbReference type="EMBL" id="GL883092">
    <property type="protein sequence ID" value="EGG11471.1"/>
    <property type="molecule type" value="Genomic_DNA"/>
</dbReference>
<keyword evidence="5" id="KW-1185">Reference proteome</keyword>
<evidence type="ECO:0000313" key="4">
    <source>
        <dbReference type="EMBL" id="EGG11471.1"/>
    </source>
</evidence>
<dbReference type="OrthoDB" id="29853at2759"/>
<dbReference type="STRING" id="747676.F4R8E6"/>
<organism evidence="5">
    <name type="scientific">Melampsora larici-populina (strain 98AG31 / pathotype 3-4-7)</name>
    <name type="common">Poplar leaf rust fungus</name>
    <dbReference type="NCBI Taxonomy" id="747676"/>
    <lineage>
        <taxon>Eukaryota</taxon>
        <taxon>Fungi</taxon>
        <taxon>Dikarya</taxon>
        <taxon>Basidiomycota</taxon>
        <taxon>Pucciniomycotina</taxon>
        <taxon>Pucciniomycetes</taxon>
        <taxon>Pucciniales</taxon>
        <taxon>Melampsoraceae</taxon>
        <taxon>Melampsora</taxon>
    </lineage>
</organism>
<reference evidence="5" key="1">
    <citation type="journal article" date="2011" name="Proc. Natl. Acad. Sci. U.S.A.">
        <title>Obligate biotrophy features unraveled by the genomic analysis of rust fungi.</title>
        <authorList>
            <person name="Duplessis S."/>
            <person name="Cuomo C.A."/>
            <person name="Lin Y.-C."/>
            <person name="Aerts A."/>
            <person name="Tisserant E."/>
            <person name="Veneault-Fourrey C."/>
            <person name="Joly D.L."/>
            <person name="Hacquard S."/>
            <person name="Amselem J."/>
            <person name="Cantarel B.L."/>
            <person name="Chiu R."/>
            <person name="Coutinho P.M."/>
            <person name="Feau N."/>
            <person name="Field M."/>
            <person name="Frey P."/>
            <person name="Gelhaye E."/>
            <person name="Goldberg J."/>
            <person name="Grabherr M.G."/>
            <person name="Kodira C.D."/>
            <person name="Kohler A."/>
            <person name="Kuees U."/>
            <person name="Lindquist E.A."/>
            <person name="Lucas S.M."/>
            <person name="Mago R."/>
            <person name="Mauceli E."/>
            <person name="Morin E."/>
            <person name="Murat C."/>
            <person name="Pangilinan J.L."/>
            <person name="Park R."/>
            <person name="Pearson M."/>
            <person name="Quesneville H."/>
            <person name="Rouhier N."/>
            <person name="Sakthikumar S."/>
            <person name="Salamov A.A."/>
            <person name="Schmutz J."/>
            <person name="Selles B."/>
            <person name="Shapiro H."/>
            <person name="Tanguay P."/>
            <person name="Tuskan G.A."/>
            <person name="Henrissat B."/>
            <person name="Van de Peer Y."/>
            <person name="Rouze P."/>
            <person name="Ellis J.G."/>
            <person name="Dodds P.N."/>
            <person name="Schein J.E."/>
            <person name="Zhong S."/>
            <person name="Hamelin R.C."/>
            <person name="Grigoriev I.V."/>
            <person name="Szabo L.J."/>
            <person name="Martin F."/>
        </authorList>
    </citation>
    <scope>NUCLEOTIDE SEQUENCE [LARGE SCALE GENOMIC DNA]</scope>
    <source>
        <strain evidence="5">98AG31 / pathotype 3-4-7</strain>
    </source>
</reference>
<dbReference type="eggNOG" id="KOG2027">
    <property type="taxonomic scope" value="Eukaryota"/>
</dbReference>
<dbReference type="PANTHER" id="PTHR12161">
    <property type="entry name" value="IST1 FAMILY MEMBER"/>
    <property type="match status" value="1"/>
</dbReference>
<dbReference type="GO" id="GO:0015031">
    <property type="term" value="P:protein transport"/>
    <property type="evidence" value="ECO:0007669"/>
    <property type="project" value="InterPro"/>
</dbReference>
<dbReference type="InParanoid" id="F4R8E6"/>
<accession>F4R8E6</accession>
<feature type="region of interest" description="Disordered" evidence="3">
    <location>
        <begin position="184"/>
        <end position="207"/>
    </location>
</feature>
<feature type="non-terminal residue" evidence="4">
    <location>
        <position position="207"/>
    </location>
</feature>
<proteinExistence type="inferred from homology"/>
<protein>
    <recommendedName>
        <fullName evidence="6">DUF292-domain-containing protein</fullName>
    </recommendedName>
</protein>
<evidence type="ECO:0000256" key="1">
    <source>
        <dbReference type="ARBA" id="ARBA00005536"/>
    </source>
</evidence>
<sequence length="207" mass="23623">MAPFNLARCKVQVKLSLQRLRMVVEKMEASAKVSRREIATLLEKGKLETARIRVETIISDDVHIELLEIMELYCEILSARINLIEFSSAVDPGISDSVASIIHAAPRTEVKELHQLREILMYRYGRDYTISVMENRDNIIPSRVTSKINLTTPDSKLVEMYLNEIARAYTLPLPFKELEPNSLSSLKEEVNQEEPLSILESQPKPTN</sequence>
<dbReference type="InterPro" id="IPR042277">
    <property type="entry name" value="IST1-like"/>
</dbReference>
<feature type="coiled-coil region" evidence="2">
    <location>
        <begin position="17"/>
        <end position="44"/>
    </location>
</feature>
<evidence type="ECO:0000313" key="5">
    <source>
        <dbReference type="Proteomes" id="UP000001072"/>
    </source>
</evidence>
<dbReference type="Pfam" id="PF03398">
    <property type="entry name" value="Ist1"/>
    <property type="match status" value="1"/>
</dbReference>
<dbReference type="PANTHER" id="PTHR12161:SF5">
    <property type="entry name" value="IST1 HOMOLOG"/>
    <property type="match status" value="1"/>
</dbReference>
<dbReference type="InterPro" id="IPR005061">
    <property type="entry name" value="Ist1"/>
</dbReference>
<dbReference type="AlphaFoldDB" id="F4R8E6"/>
<comment type="similarity">
    <text evidence="1">Belongs to the IST1 family.</text>
</comment>
<dbReference type="RefSeq" id="XP_007405106.1">
    <property type="nucleotide sequence ID" value="XM_007405044.1"/>
</dbReference>
<dbReference type="FunFam" id="1.20.1260.60:FF:000002">
    <property type="entry name" value="Vacuolar protein sorting-associated protein IST1"/>
    <property type="match status" value="1"/>
</dbReference>
<dbReference type="HOGENOM" id="CLU_037652_4_1_1"/>
<keyword evidence="2" id="KW-0175">Coiled coil</keyword>
<dbReference type="GeneID" id="18927007"/>
<dbReference type="KEGG" id="mlr:MELLADRAFT_28320"/>
<evidence type="ECO:0000256" key="3">
    <source>
        <dbReference type="SAM" id="MobiDB-lite"/>
    </source>
</evidence>